<feature type="transmembrane region" description="Helical" evidence="1">
    <location>
        <begin position="341"/>
        <end position="362"/>
    </location>
</feature>
<dbReference type="EMBL" id="AWSO01000820">
    <property type="protein sequence ID" value="ESK87219.1"/>
    <property type="molecule type" value="Genomic_DNA"/>
</dbReference>
<evidence type="ECO:0000313" key="3">
    <source>
        <dbReference type="Proteomes" id="UP000017559"/>
    </source>
</evidence>
<keyword evidence="3" id="KW-1185">Reference proteome</keyword>
<keyword evidence="1" id="KW-1133">Transmembrane helix</keyword>
<evidence type="ECO:0000256" key="1">
    <source>
        <dbReference type="SAM" id="Phobius"/>
    </source>
</evidence>
<proteinExistence type="predicted"/>
<sequence length="378" mass="42401">MLEKTNCWCGIGRESSEESSEESFEDLGEAFSYPEPEWINTAPGTSPQRTSSTSFEARFQGWNKLTHYHRYGESTKPSEVKSTAGAGYCIFGSCWNNTVTFTYVGHTPGKHGLQSSGSKAIAGLRRLGNRPSSPLSKDISILDNALDALILLGQNMGIPSFRDQTLGYIKNNWEACIGPWVEFFFDHYALPDTEGANIGFIDKVYFAIGLIICYPKAYSATSDAERDQLLRMAPYLPTYSSRVWLKLMHLDPVHWTLQYWCSILNYIIHIPGSSLPFVETLTNASPGYDLVHICVRYLNRVTRSIDVMDDLELIVFRETLSIFAFSLGFDTPYAAPLNIIFLQYGGAPVPFTVWIVILGATLRFRVLASGRRTWTQAT</sequence>
<reference evidence="2 3" key="1">
    <citation type="journal article" date="2014" name="BMC Genomics">
        <title>Genome and secretome analysis of the hemibiotrophic fungal pathogen, Moniliophthora roreri, which causes frosty pod rot disease of cacao: mechanisms of the biotrophic and necrotrophic phases.</title>
        <authorList>
            <person name="Meinhardt L.W."/>
            <person name="Costa G.G.L."/>
            <person name="Thomazella D.P.T."/>
            <person name="Teixeira P.J.P.L."/>
            <person name="Carazzolle M.F."/>
            <person name="Schuster S.C."/>
            <person name="Carlson J.E."/>
            <person name="Guiltinan M.J."/>
            <person name="Mieczkowski P."/>
            <person name="Farmer A."/>
            <person name="Ramaraj T."/>
            <person name="Crozier J."/>
            <person name="Davis R.E."/>
            <person name="Shao J."/>
            <person name="Melnick R.L."/>
            <person name="Pereira G.A.G."/>
            <person name="Bailey B.A."/>
        </authorList>
    </citation>
    <scope>NUCLEOTIDE SEQUENCE [LARGE SCALE GENOMIC DNA]</scope>
    <source>
        <strain evidence="2 3">MCA 2997</strain>
    </source>
</reference>
<keyword evidence="1" id="KW-0472">Membrane</keyword>
<comment type="caution">
    <text evidence="2">The sequence shown here is derived from an EMBL/GenBank/DDBJ whole genome shotgun (WGS) entry which is preliminary data.</text>
</comment>
<protein>
    <submittedName>
        <fullName evidence="2">Uncharacterized protein</fullName>
    </submittedName>
</protein>
<organism evidence="2 3">
    <name type="scientific">Moniliophthora roreri (strain MCA 2997)</name>
    <name type="common">Cocoa frosty pod rot fungus</name>
    <name type="synonym">Crinipellis roreri</name>
    <dbReference type="NCBI Taxonomy" id="1381753"/>
    <lineage>
        <taxon>Eukaryota</taxon>
        <taxon>Fungi</taxon>
        <taxon>Dikarya</taxon>
        <taxon>Basidiomycota</taxon>
        <taxon>Agaricomycotina</taxon>
        <taxon>Agaricomycetes</taxon>
        <taxon>Agaricomycetidae</taxon>
        <taxon>Agaricales</taxon>
        <taxon>Marasmiineae</taxon>
        <taxon>Marasmiaceae</taxon>
        <taxon>Moniliophthora</taxon>
    </lineage>
</organism>
<dbReference type="AlphaFoldDB" id="V2Y6C9"/>
<gene>
    <name evidence="2" type="ORF">Moror_5839</name>
</gene>
<dbReference type="Proteomes" id="UP000017559">
    <property type="component" value="Unassembled WGS sequence"/>
</dbReference>
<accession>V2Y6C9</accession>
<name>V2Y6C9_MONRO</name>
<keyword evidence="1" id="KW-0812">Transmembrane</keyword>
<dbReference type="HOGENOM" id="CLU_731757_0_0_1"/>
<dbReference type="KEGG" id="mrr:Moror_5839"/>
<evidence type="ECO:0000313" key="2">
    <source>
        <dbReference type="EMBL" id="ESK87219.1"/>
    </source>
</evidence>